<evidence type="ECO:0000256" key="7">
    <source>
        <dbReference type="ARBA" id="ARBA00023136"/>
    </source>
</evidence>
<evidence type="ECO:0000256" key="3">
    <source>
        <dbReference type="ARBA" id="ARBA00022676"/>
    </source>
</evidence>
<evidence type="ECO:0000256" key="2">
    <source>
        <dbReference type="ARBA" id="ARBA00022475"/>
    </source>
</evidence>
<evidence type="ECO:0000259" key="13">
    <source>
        <dbReference type="Pfam" id="PF00912"/>
    </source>
</evidence>
<evidence type="ECO:0000256" key="10">
    <source>
        <dbReference type="ARBA" id="ARBA00049902"/>
    </source>
</evidence>
<accession>A0ABM7WGA1</accession>
<feature type="transmembrane region" description="Helical" evidence="12">
    <location>
        <begin position="45"/>
        <end position="65"/>
    </location>
</feature>
<evidence type="ECO:0000256" key="11">
    <source>
        <dbReference type="SAM" id="MobiDB-lite"/>
    </source>
</evidence>
<feature type="domain" description="Glycosyl transferase family 51" evidence="13">
    <location>
        <begin position="92"/>
        <end position="255"/>
    </location>
</feature>
<comment type="subcellular location">
    <subcellularLocation>
        <location evidence="1">Cell membrane</location>
    </subcellularLocation>
</comment>
<keyword evidence="6" id="KW-0573">Peptidoglycan synthesis</keyword>
<keyword evidence="8" id="KW-0961">Cell wall biogenesis/degradation</keyword>
<dbReference type="EC" id="2.4.99.28" evidence="9"/>
<keyword evidence="12" id="KW-0812">Transmembrane</keyword>
<dbReference type="EMBL" id="AP025564">
    <property type="protein sequence ID" value="BDE95247.1"/>
    <property type="molecule type" value="Genomic_DNA"/>
</dbReference>
<dbReference type="Proteomes" id="UP001320544">
    <property type="component" value="Chromosome"/>
</dbReference>
<keyword evidence="5" id="KW-0133">Cell shape</keyword>
<evidence type="ECO:0000256" key="6">
    <source>
        <dbReference type="ARBA" id="ARBA00022984"/>
    </source>
</evidence>
<organism evidence="14 15">
    <name type="scientific">Raoultibacter timonensis</name>
    <dbReference type="NCBI Taxonomy" id="1907662"/>
    <lineage>
        <taxon>Bacteria</taxon>
        <taxon>Bacillati</taxon>
        <taxon>Actinomycetota</taxon>
        <taxon>Coriobacteriia</taxon>
        <taxon>Eggerthellales</taxon>
        <taxon>Eggerthellaceae</taxon>
        <taxon>Raoultibacter</taxon>
    </lineage>
</organism>
<keyword evidence="15" id="KW-1185">Reference proteome</keyword>
<keyword evidence="7 12" id="KW-0472">Membrane</keyword>
<dbReference type="SUPFAM" id="SSF53955">
    <property type="entry name" value="Lysozyme-like"/>
    <property type="match status" value="1"/>
</dbReference>
<dbReference type="InterPro" id="IPR036950">
    <property type="entry name" value="PBP_transglycosylase"/>
</dbReference>
<dbReference type="PANTHER" id="PTHR32282:SF11">
    <property type="entry name" value="PENICILLIN-BINDING PROTEIN 1B"/>
    <property type="match status" value="1"/>
</dbReference>
<comment type="catalytic activity">
    <reaction evidence="10">
        <text>[GlcNAc-(1-&gt;4)-Mur2Ac(oyl-L-Ala-gamma-D-Glu-L-Lys-D-Ala-D-Ala)](n)-di-trans,octa-cis-undecaprenyl diphosphate + beta-D-GlcNAc-(1-&gt;4)-Mur2Ac(oyl-L-Ala-gamma-D-Glu-L-Lys-D-Ala-D-Ala)-di-trans,octa-cis-undecaprenyl diphosphate = [GlcNAc-(1-&gt;4)-Mur2Ac(oyl-L-Ala-gamma-D-Glu-L-Lys-D-Ala-D-Ala)](n+1)-di-trans,octa-cis-undecaprenyl diphosphate + di-trans,octa-cis-undecaprenyl diphosphate + H(+)</text>
        <dbReference type="Rhea" id="RHEA:23708"/>
        <dbReference type="Rhea" id="RHEA-COMP:9602"/>
        <dbReference type="Rhea" id="RHEA-COMP:9603"/>
        <dbReference type="ChEBI" id="CHEBI:15378"/>
        <dbReference type="ChEBI" id="CHEBI:58405"/>
        <dbReference type="ChEBI" id="CHEBI:60033"/>
        <dbReference type="ChEBI" id="CHEBI:78435"/>
        <dbReference type="EC" id="2.4.99.28"/>
    </reaction>
</comment>
<protein>
    <recommendedName>
        <fullName evidence="9">peptidoglycan glycosyltransferase</fullName>
        <ecNumber evidence="9">2.4.99.28</ecNumber>
    </recommendedName>
</protein>
<keyword evidence="2" id="KW-1003">Cell membrane</keyword>
<dbReference type="InterPro" id="IPR023346">
    <property type="entry name" value="Lysozyme-like_dom_sf"/>
</dbReference>
<dbReference type="InterPro" id="IPR050396">
    <property type="entry name" value="Glycosyltr_51/Transpeptidase"/>
</dbReference>
<keyword evidence="12" id="KW-1133">Transmembrane helix</keyword>
<evidence type="ECO:0000313" key="14">
    <source>
        <dbReference type="EMBL" id="BDE95247.1"/>
    </source>
</evidence>
<evidence type="ECO:0000256" key="5">
    <source>
        <dbReference type="ARBA" id="ARBA00022960"/>
    </source>
</evidence>
<evidence type="ECO:0000256" key="8">
    <source>
        <dbReference type="ARBA" id="ARBA00023316"/>
    </source>
</evidence>
<name>A0ABM7WGA1_9ACTN</name>
<sequence length="273" mass="30222">MNIMNGAHSRTQPTVYRSPVSHPGNTYYRRVAVAPRHEDRSISSVLGKLFAIIAALALCAVAFYVSRGYSMYSEALAATSLDTMVEQIEAAPGYTSVDELPQRYLDAVIAVEDHRFYLHPGFDVIATGRALINDLKAGAFVEGGSTITQQLAKNQYFTQDRELDRKVAEVFMAFNFERSLSKDKILELYVNSIYFGNGYYGIHDASIGYFGKEPSELTDYEATLLAGVPNAPSAYAPTASPELAAERQQQVLRQMVEYKMITVEESQEIAQAA</sequence>
<dbReference type="InterPro" id="IPR001264">
    <property type="entry name" value="Glyco_trans_51"/>
</dbReference>
<feature type="region of interest" description="Disordered" evidence="11">
    <location>
        <begin position="1"/>
        <end position="21"/>
    </location>
</feature>
<evidence type="ECO:0000256" key="12">
    <source>
        <dbReference type="SAM" id="Phobius"/>
    </source>
</evidence>
<proteinExistence type="predicted"/>
<keyword evidence="4" id="KW-0808">Transferase</keyword>
<keyword evidence="3" id="KW-0328">Glycosyltransferase</keyword>
<dbReference type="PANTHER" id="PTHR32282">
    <property type="entry name" value="BINDING PROTEIN TRANSPEPTIDASE, PUTATIVE-RELATED"/>
    <property type="match status" value="1"/>
</dbReference>
<gene>
    <name evidence="14" type="ORF">CE91St30_05800</name>
</gene>
<dbReference type="Gene3D" id="1.10.3810.10">
    <property type="entry name" value="Biosynthetic peptidoglycan transglycosylase-like"/>
    <property type="match status" value="1"/>
</dbReference>
<evidence type="ECO:0000256" key="4">
    <source>
        <dbReference type="ARBA" id="ARBA00022679"/>
    </source>
</evidence>
<dbReference type="Pfam" id="PF00912">
    <property type="entry name" value="Transgly"/>
    <property type="match status" value="1"/>
</dbReference>
<reference evidence="14 15" key="1">
    <citation type="submission" date="2022-01" db="EMBL/GenBank/DDBJ databases">
        <title>Novel bile acid biosynthetic pathways are enriched in the microbiome of centenarians.</title>
        <authorList>
            <person name="Sato Y."/>
            <person name="Atarashi K."/>
            <person name="Plichta R.D."/>
            <person name="Arai Y."/>
            <person name="Sasajima S."/>
            <person name="Kearney M.S."/>
            <person name="Suda W."/>
            <person name="Takeshita K."/>
            <person name="Sasaki T."/>
            <person name="Okamoto S."/>
            <person name="Skelly N.A."/>
            <person name="Okamura Y."/>
            <person name="Vlamakis H."/>
            <person name="Li Y."/>
            <person name="Tanoue T."/>
            <person name="Takei H."/>
            <person name="Nittono H."/>
            <person name="Narushima S."/>
            <person name="Irie J."/>
            <person name="Itoh H."/>
            <person name="Moriya K."/>
            <person name="Sugiura Y."/>
            <person name="Suematsu M."/>
            <person name="Moritoki N."/>
            <person name="Shibata S."/>
            <person name="Littman R.D."/>
            <person name="Fischbach A.M."/>
            <person name="Uwamino Y."/>
            <person name="Inoue T."/>
            <person name="Honda A."/>
            <person name="Hattori M."/>
            <person name="Murai T."/>
            <person name="Xavier J.R."/>
            <person name="Hirose N."/>
            <person name="Honda K."/>
        </authorList>
    </citation>
    <scope>NUCLEOTIDE SEQUENCE [LARGE SCALE GENOMIC DNA]</scope>
    <source>
        <strain evidence="14 15">CE91-St30</strain>
    </source>
</reference>
<evidence type="ECO:0000313" key="15">
    <source>
        <dbReference type="Proteomes" id="UP001320544"/>
    </source>
</evidence>
<evidence type="ECO:0000256" key="9">
    <source>
        <dbReference type="ARBA" id="ARBA00044770"/>
    </source>
</evidence>
<evidence type="ECO:0000256" key="1">
    <source>
        <dbReference type="ARBA" id="ARBA00004236"/>
    </source>
</evidence>